<evidence type="ECO:0000313" key="2">
    <source>
        <dbReference type="EMBL" id="KUF18221.1"/>
    </source>
</evidence>
<dbReference type="AlphaFoldDB" id="A0A0W7X5S0"/>
<feature type="domain" description="PhnB-like" evidence="1">
    <location>
        <begin position="3"/>
        <end position="117"/>
    </location>
</feature>
<name>A0A0W7X5S0_9ACTN</name>
<sequence>MPRITPNLWFDTQAEEAAAFYVSVFPNSEITRVSYHGEAGPRPAGTVLTVEFSLDGQPCTAINGGPEFTFDEAVSFAIDCADQQEVDYYWERLTADGGQESQCGWLKDRFGLSWQVVPAELGRLMADPDPARAQRAMAAMLKMQKIDVAALREAADDAGAAS</sequence>
<dbReference type="Proteomes" id="UP000054804">
    <property type="component" value="Unassembled WGS sequence"/>
</dbReference>
<dbReference type="InterPro" id="IPR028973">
    <property type="entry name" value="PhnB-like"/>
</dbReference>
<dbReference type="InterPro" id="IPR009725">
    <property type="entry name" value="3_dmu_93_MTrfase"/>
</dbReference>
<dbReference type="InterPro" id="IPR029068">
    <property type="entry name" value="Glyas_Bleomycin-R_OHBP_Dase"/>
</dbReference>
<dbReference type="CDD" id="cd06588">
    <property type="entry name" value="PhnB_like"/>
    <property type="match status" value="1"/>
</dbReference>
<dbReference type="Pfam" id="PF06983">
    <property type="entry name" value="3-dmu-9_3-mt"/>
    <property type="match status" value="1"/>
</dbReference>
<evidence type="ECO:0000313" key="3">
    <source>
        <dbReference type="Proteomes" id="UP000054804"/>
    </source>
</evidence>
<organism evidence="2 3">
    <name type="scientific">Streptomyces silvensis</name>
    <dbReference type="NCBI Taxonomy" id="1765722"/>
    <lineage>
        <taxon>Bacteria</taxon>
        <taxon>Bacillati</taxon>
        <taxon>Actinomycetota</taxon>
        <taxon>Actinomycetes</taxon>
        <taxon>Kitasatosporales</taxon>
        <taxon>Streptomycetaceae</taxon>
        <taxon>Streptomyces</taxon>
    </lineage>
</organism>
<dbReference type="SUPFAM" id="SSF54593">
    <property type="entry name" value="Glyoxalase/Bleomycin resistance protein/Dihydroxybiphenyl dioxygenase"/>
    <property type="match status" value="1"/>
</dbReference>
<dbReference type="OrthoDB" id="9806473at2"/>
<proteinExistence type="predicted"/>
<dbReference type="RefSeq" id="WP_058847593.1">
    <property type="nucleotide sequence ID" value="NZ_LOCL01000031.1"/>
</dbReference>
<accession>A0A0W7X5S0</accession>
<dbReference type="PIRSF" id="PIRSF021700">
    <property type="entry name" value="3_dmu_93_MTrfase"/>
    <property type="match status" value="1"/>
</dbReference>
<dbReference type="STRING" id="1765722.AT728_24915"/>
<dbReference type="PANTHER" id="PTHR33990:SF2">
    <property type="entry name" value="PHNB-LIKE DOMAIN-CONTAINING PROTEIN"/>
    <property type="match status" value="1"/>
</dbReference>
<reference evidence="2 3" key="1">
    <citation type="submission" date="2015-12" db="EMBL/GenBank/DDBJ databases">
        <title>Draft genome sequence of Streptomyces silvensis ATCC 53525, a producer of novel hormone antagonists.</title>
        <authorList>
            <person name="Johnston C.W."/>
            <person name="Li Y."/>
            <person name="Magarvey N.A."/>
        </authorList>
    </citation>
    <scope>NUCLEOTIDE SEQUENCE [LARGE SCALE GENOMIC DNA]</scope>
    <source>
        <strain evidence="2 3">ATCC 53525</strain>
    </source>
</reference>
<protein>
    <recommendedName>
        <fullName evidence="1">PhnB-like domain-containing protein</fullName>
    </recommendedName>
</protein>
<dbReference type="EMBL" id="LOCL01000031">
    <property type="protein sequence ID" value="KUF18221.1"/>
    <property type="molecule type" value="Genomic_DNA"/>
</dbReference>
<evidence type="ECO:0000259" key="1">
    <source>
        <dbReference type="Pfam" id="PF06983"/>
    </source>
</evidence>
<gene>
    <name evidence="2" type="ORF">AT728_24915</name>
</gene>
<comment type="caution">
    <text evidence="2">The sequence shown here is derived from an EMBL/GenBank/DDBJ whole genome shotgun (WGS) entry which is preliminary data.</text>
</comment>
<dbReference type="PANTHER" id="PTHR33990">
    <property type="entry name" value="PROTEIN YJDN-RELATED"/>
    <property type="match status" value="1"/>
</dbReference>
<keyword evidence="3" id="KW-1185">Reference proteome</keyword>
<dbReference type="Gene3D" id="3.10.180.10">
    <property type="entry name" value="2,3-Dihydroxybiphenyl 1,2-Dioxygenase, domain 1"/>
    <property type="match status" value="1"/>
</dbReference>